<comment type="caution">
    <text evidence="1">The sequence shown here is derived from an EMBL/GenBank/DDBJ whole genome shotgun (WGS) entry which is preliminary data.</text>
</comment>
<dbReference type="Proteomes" id="UP001162992">
    <property type="component" value="Chromosome 10"/>
</dbReference>
<protein>
    <submittedName>
        <fullName evidence="1">Uncharacterized protein</fullName>
    </submittedName>
</protein>
<proteinExistence type="predicted"/>
<dbReference type="EMBL" id="CM055101">
    <property type="protein sequence ID" value="KAJ7542270.1"/>
    <property type="molecule type" value="Genomic_DNA"/>
</dbReference>
<reference evidence="2" key="1">
    <citation type="journal article" date="2024" name="Proc. Natl. Acad. Sci. U.S.A.">
        <title>Extraordinary preservation of gene collinearity over three hundred million years revealed in homosporous lycophytes.</title>
        <authorList>
            <person name="Li C."/>
            <person name="Wickell D."/>
            <person name="Kuo L.Y."/>
            <person name="Chen X."/>
            <person name="Nie B."/>
            <person name="Liao X."/>
            <person name="Peng D."/>
            <person name="Ji J."/>
            <person name="Jenkins J."/>
            <person name="Williams M."/>
            <person name="Shu S."/>
            <person name="Plott C."/>
            <person name="Barry K."/>
            <person name="Rajasekar S."/>
            <person name="Grimwood J."/>
            <person name="Han X."/>
            <person name="Sun S."/>
            <person name="Hou Z."/>
            <person name="He W."/>
            <person name="Dai G."/>
            <person name="Sun C."/>
            <person name="Schmutz J."/>
            <person name="Leebens-Mack J.H."/>
            <person name="Li F.W."/>
            <person name="Wang L."/>
        </authorList>
    </citation>
    <scope>NUCLEOTIDE SEQUENCE [LARGE SCALE GENOMIC DNA]</scope>
    <source>
        <strain evidence="2">cv. PW_Plant_1</strain>
    </source>
</reference>
<accession>A0ACC2CJZ7</accession>
<sequence length="724" mass="81108">MCLNLIWPDSTSFSDILLEILIIGCQVSEVEILCSVRNYYSLAQSIQLLKRHSRRLLLDTMATLKAPASTPSKKRAAAVNSQPFSTKKRKFMQKNEGAVSPNDRKNVHSGDAKSLKFSERKKSSSEQKPKHMCRVDGAVKNRKAKKELAEARKKKCKPNYDLAKESVRLWEKMRQRNLEHEERSSLASQTLKKMQGKLLEMAVSHVASRVLQSCIKYCKKAEREAVFDELRPQLIALARNTYACHLAQRLFDHASKEQLQQLISSLHGNVVMLLRHPSGSAVVEHAYQLANGAQKQELLSEFYSPEYRLFKGVLQKGKGRIGDVLAGESMSKRAAVLEHMAISLQPILEKGIVDHSIVHRALVEYLSICKKTMLQDVVQQLSGPLLVRMLHTKDGAKIGIVCVRHGSPKERKKIIKGMKGQVMKIAYDDNGHLVLLSILENVDDTKLVNEVIISEISKGLKDLALHKYGHRLLLHLLAPGVGRYFPGDTLKLLSSPVDLPQDCLENAGSQTDSMKNQNGSAIDEDVADDHHKVTEYDERREQEGVTKDDKKPLGGFSKKDPLIRRTQLLVDSGLAKNLTEVCVKYAGELLRSPFGKDIIYEVAMGGTDALMYQATKDVTLLQQAIADLAAVSRDSTAADQAEHVLQQYHSSRTIRRLVLNSQPSRMVPKSFSAQLWKRAIKGRCKMWAQGHSLKVVSAFRECADTNVRLEAESELMKLDLSSKM</sequence>
<evidence type="ECO:0000313" key="1">
    <source>
        <dbReference type="EMBL" id="KAJ7542270.1"/>
    </source>
</evidence>
<name>A0ACC2CJZ7_DIPCM</name>
<keyword evidence="2" id="KW-1185">Reference proteome</keyword>
<gene>
    <name evidence="1" type="ORF">O6H91_10G098900</name>
</gene>
<organism evidence="1 2">
    <name type="scientific">Diphasiastrum complanatum</name>
    <name type="common">Issler's clubmoss</name>
    <name type="synonym">Lycopodium complanatum</name>
    <dbReference type="NCBI Taxonomy" id="34168"/>
    <lineage>
        <taxon>Eukaryota</taxon>
        <taxon>Viridiplantae</taxon>
        <taxon>Streptophyta</taxon>
        <taxon>Embryophyta</taxon>
        <taxon>Tracheophyta</taxon>
        <taxon>Lycopodiopsida</taxon>
        <taxon>Lycopodiales</taxon>
        <taxon>Lycopodiaceae</taxon>
        <taxon>Lycopodioideae</taxon>
        <taxon>Diphasiastrum</taxon>
    </lineage>
</organism>
<evidence type="ECO:0000313" key="2">
    <source>
        <dbReference type="Proteomes" id="UP001162992"/>
    </source>
</evidence>